<reference evidence="1 2" key="1">
    <citation type="journal article" date="2015" name="Genome Biol. Evol.">
        <title>Comparative Genomics of a Bacterivorous Green Alga Reveals Evolutionary Causalities and Consequences of Phago-Mixotrophic Mode of Nutrition.</title>
        <authorList>
            <person name="Burns J.A."/>
            <person name="Paasch A."/>
            <person name="Narechania A."/>
            <person name="Kim E."/>
        </authorList>
    </citation>
    <scope>NUCLEOTIDE SEQUENCE [LARGE SCALE GENOMIC DNA]</scope>
    <source>
        <strain evidence="1 2">PLY_AMNH</strain>
    </source>
</reference>
<protein>
    <submittedName>
        <fullName evidence="1">Uncharacterized protein</fullName>
    </submittedName>
</protein>
<proteinExistence type="predicted"/>
<evidence type="ECO:0000313" key="2">
    <source>
        <dbReference type="Proteomes" id="UP001190700"/>
    </source>
</evidence>
<dbReference type="Proteomes" id="UP001190700">
    <property type="component" value="Unassembled WGS sequence"/>
</dbReference>
<dbReference type="AlphaFoldDB" id="A0AAE0BUK6"/>
<dbReference type="EMBL" id="LGRX02033229">
    <property type="protein sequence ID" value="KAK3242145.1"/>
    <property type="molecule type" value="Genomic_DNA"/>
</dbReference>
<comment type="caution">
    <text evidence="1">The sequence shown here is derived from an EMBL/GenBank/DDBJ whole genome shotgun (WGS) entry which is preliminary data.</text>
</comment>
<name>A0AAE0BUK6_9CHLO</name>
<keyword evidence="2" id="KW-1185">Reference proteome</keyword>
<evidence type="ECO:0000313" key="1">
    <source>
        <dbReference type="EMBL" id="KAK3242145.1"/>
    </source>
</evidence>
<organism evidence="1 2">
    <name type="scientific">Cymbomonas tetramitiformis</name>
    <dbReference type="NCBI Taxonomy" id="36881"/>
    <lineage>
        <taxon>Eukaryota</taxon>
        <taxon>Viridiplantae</taxon>
        <taxon>Chlorophyta</taxon>
        <taxon>Pyramimonadophyceae</taxon>
        <taxon>Pyramimonadales</taxon>
        <taxon>Pyramimonadaceae</taxon>
        <taxon>Cymbomonas</taxon>
    </lineage>
</organism>
<gene>
    <name evidence="1" type="ORF">CYMTET_48145</name>
</gene>
<accession>A0AAE0BUK6</accession>
<sequence length="93" mass="9604">MSVVHAGTRRVSPLASAAVTDVVVTTDRWLPLHDGRRRRECGGSAGGWDLGVGGDGFGRGGDVGGGEEGRWGREVVARAMEAAVGMAGGWRTL</sequence>